<organism evidence="3 4">
    <name type="scientific">Rhodoglobus vestalii</name>
    <dbReference type="NCBI Taxonomy" id="193384"/>
    <lineage>
        <taxon>Bacteria</taxon>
        <taxon>Bacillati</taxon>
        <taxon>Actinomycetota</taxon>
        <taxon>Actinomycetes</taxon>
        <taxon>Micrococcales</taxon>
        <taxon>Microbacteriaceae</taxon>
        <taxon>Rhodoglobus</taxon>
    </lineage>
</organism>
<keyword evidence="4" id="KW-1185">Reference proteome</keyword>
<keyword evidence="2" id="KW-1133">Transmembrane helix</keyword>
<evidence type="ECO:0000313" key="3">
    <source>
        <dbReference type="EMBL" id="TQO18795.1"/>
    </source>
</evidence>
<dbReference type="RefSeq" id="WP_246078011.1">
    <property type="nucleotide sequence ID" value="NZ_VFRA01000001.1"/>
</dbReference>
<comment type="caution">
    <text evidence="3">The sequence shown here is derived from an EMBL/GenBank/DDBJ whole genome shotgun (WGS) entry which is preliminary data.</text>
</comment>
<name>A0A8H2K2B3_9MICO</name>
<gene>
    <name evidence="3" type="ORF">FB472_0318</name>
</gene>
<evidence type="ECO:0000313" key="4">
    <source>
        <dbReference type="Proteomes" id="UP000316560"/>
    </source>
</evidence>
<dbReference type="PANTHER" id="PTHR37826">
    <property type="entry name" value="FLOTILLIN BAND_7_5 DOMAIN PROTEIN"/>
    <property type="match status" value="1"/>
</dbReference>
<sequence>MENIDPDIPQPVEADATNPVSADAVPPVTKENEPRVVLTDADAKDGLAKCARCGATEIALNVATGMLRCGFCRFEWTADNAMEAFNLNGDISGLTGIVVGSGSSDIVPTTEEVLTFKCSACGAEVVIDTNHSTQARCHWCRNTLSMNQQVDNGAVPDMILPFSVEKSTAVERIAKFVGKRKFFAHPTFRAEFNAENVMGVYLPYMVVDINAHARLSGQGEHQTRSYTVKVGDKDQTRYDADLYDVVREFDMHVNDLTVESSSDRIDQNTSQNSNNIINTIMPFDVENSVRYDSNYLAGFTSERRDSNLDQLSPIAHTQAEDVARHRVNSTLTFYDRGVRWSEEEVDVRGQRWVSAYLPVWLYSYQQRKSNGKTFLHYVAVNARTGETMGSVPLHQSKLLLVSGIVQLVGTVVGLVLVAVGI</sequence>
<feature type="transmembrane region" description="Helical" evidence="2">
    <location>
        <begin position="398"/>
        <end position="419"/>
    </location>
</feature>
<dbReference type="EMBL" id="VFRA01000001">
    <property type="protein sequence ID" value="TQO18795.1"/>
    <property type="molecule type" value="Genomic_DNA"/>
</dbReference>
<dbReference type="PANTHER" id="PTHR37826:SF3">
    <property type="entry name" value="J DOMAIN-CONTAINING PROTEIN"/>
    <property type="match status" value="1"/>
</dbReference>
<evidence type="ECO:0008006" key="5">
    <source>
        <dbReference type="Google" id="ProtNLM"/>
    </source>
</evidence>
<evidence type="ECO:0000256" key="2">
    <source>
        <dbReference type="SAM" id="Phobius"/>
    </source>
</evidence>
<reference evidence="3 4" key="1">
    <citation type="submission" date="2019-06" db="EMBL/GenBank/DDBJ databases">
        <title>Sequencing the genomes of 1000 actinobacteria strains.</title>
        <authorList>
            <person name="Klenk H.-P."/>
        </authorList>
    </citation>
    <scope>NUCLEOTIDE SEQUENCE [LARGE SCALE GENOMIC DNA]</scope>
    <source>
        <strain evidence="3 4">DSM 21947</strain>
    </source>
</reference>
<keyword evidence="2" id="KW-0472">Membrane</keyword>
<evidence type="ECO:0000256" key="1">
    <source>
        <dbReference type="SAM" id="MobiDB-lite"/>
    </source>
</evidence>
<protein>
    <recommendedName>
        <fullName evidence="5">TFIIB-type zinc ribbon-containing protein</fullName>
    </recommendedName>
</protein>
<proteinExistence type="predicted"/>
<keyword evidence="2" id="KW-0812">Transmembrane</keyword>
<dbReference type="Proteomes" id="UP000316560">
    <property type="component" value="Unassembled WGS sequence"/>
</dbReference>
<dbReference type="AlphaFoldDB" id="A0A8H2K2B3"/>
<feature type="region of interest" description="Disordered" evidence="1">
    <location>
        <begin position="1"/>
        <end position="32"/>
    </location>
</feature>
<accession>A0A8H2K2B3</accession>